<protein>
    <recommendedName>
        <fullName evidence="5">Transmembrane protein</fullName>
    </recommendedName>
</protein>
<feature type="region of interest" description="Disordered" evidence="1">
    <location>
        <begin position="267"/>
        <end position="340"/>
    </location>
</feature>
<feature type="region of interest" description="Disordered" evidence="1">
    <location>
        <begin position="86"/>
        <end position="132"/>
    </location>
</feature>
<accession>A0AAN6PH75</accession>
<name>A0AAN6PH75_9PEZI</name>
<evidence type="ECO:0000256" key="1">
    <source>
        <dbReference type="SAM" id="MobiDB-lite"/>
    </source>
</evidence>
<feature type="compositionally biased region" description="Low complexity" evidence="1">
    <location>
        <begin position="86"/>
        <end position="112"/>
    </location>
</feature>
<feature type="compositionally biased region" description="Pro residues" evidence="1">
    <location>
        <begin position="18"/>
        <end position="53"/>
    </location>
</feature>
<organism evidence="3 4">
    <name type="scientific">Parachaetomium inaequale</name>
    <dbReference type="NCBI Taxonomy" id="2588326"/>
    <lineage>
        <taxon>Eukaryota</taxon>
        <taxon>Fungi</taxon>
        <taxon>Dikarya</taxon>
        <taxon>Ascomycota</taxon>
        <taxon>Pezizomycotina</taxon>
        <taxon>Sordariomycetes</taxon>
        <taxon>Sordariomycetidae</taxon>
        <taxon>Sordariales</taxon>
        <taxon>Chaetomiaceae</taxon>
        <taxon>Parachaetomium</taxon>
    </lineage>
</organism>
<dbReference type="Proteomes" id="UP001303115">
    <property type="component" value="Unassembled WGS sequence"/>
</dbReference>
<feature type="compositionally biased region" description="Low complexity" evidence="1">
    <location>
        <begin position="309"/>
        <end position="321"/>
    </location>
</feature>
<keyword evidence="2" id="KW-0812">Transmembrane</keyword>
<evidence type="ECO:0000313" key="3">
    <source>
        <dbReference type="EMBL" id="KAK4040018.1"/>
    </source>
</evidence>
<feature type="compositionally biased region" description="Low complexity" evidence="1">
    <location>
        <begin position="54"/>
        <end position="69"/>
    </location>
</feature>
<sequence length="340" mass="35551">MASPGLHYKLQRSEGNDAPPPPPTPSTDSPAPNPDPPPPPPPPPTPTPDPPPKTNINPSPTPNHTSSSSTATLYVSFPTYVTTASTLSTHSTPRPTTTTGSTTGSTTTNPSGIPDLDQQPGTSAPHNSTNNNNNNTINLVKIGVPSIVGGLVLLGAVFAACWWVFVARTRRASEARREAKGKGRAVVVSGPVPGTSRTHPSAGFYFSPIQFQSNTQLPTWPPAATMAPTRPPMGRLPIMKQQGGILIILLFSCIVLLGLVFLGDRRAARPGLPPPSPSRRSRGMDSDTGSPRFKGKGIEPSETTPLLSPEPTVVGSESESSSTKRTDSDLSWLSAATDGS</sequence>
<keyword evidence="4" id="KW-1185">Reference proteome</keyword>
<evidence type="ECO:0000313" key="4">
    <source>
        <dbReference type="Proteomes" id="UP001303115"/>
    </source>
</evidence>
<evidence type="ECO:0000256" key="2">
    <source>
        <dbReference type="SAM" id="Phobius"/>
    </source>
</evidence>
<dbReference type="AlphaFoldDB" id="A0AAN6PH75"/>
<keyword evidence="2" id="KW-1133">Transmembrane helix</keyword>
<proteinExistence type="predicted"/>
<evidence type="ECO:0008006" key="5">
    <source>
        <dbReference type="Google" id="ProtNLM"/>
    </source>
</evidence>
<reference evidence="4" key="1">
    <citation type="journal article" date="2023" name="Mol. Phylogenet. Evol.">
        <title>Genome-scale phylogeny and comparative genomics of the fungal order Sordariales.</title>
        <authorList>
            <person name="Hensen N."/>
            <person name="Bonometti L."/>
            <person name="Westerberg I."/>
            <person name="Brannstrom I.O."/>
            <person name="Guillou S."/>
            <person name="Cros-Aarteil S."/>
            <person name="Calhoun S."/>
            <person name="Haridas S."/>
            <person name="Kuo A."/>
            <person name="Mondo S."/>
            <person name="Pangilinan J."/>
            <person name="Riley R."/>
            <person name="LaButti K."/>
            <person name="Andreopoulos B."/>
            <person name="Lipzen A."/>
            <person name="Chen C."/>
            <person name="Yan M."/>
            <person name="Daum C."/>
            <person name="Ng V."/>
            <person name="Clum A."/>
            <person name="Steindorff A."/>
            <person name="Ohm R.A."/>
            <person name="Martin F."/>
            <person name="Silar P."/>
            <person name="Natvig D.O."/>
            <person name="Lalanne C."/>
            <person name="Gautier V."/>
            <person name="Ament-Velasquez S.L."/>
            <person name="Kruys A."/>
            <person name="Hutchinson M.I."/>
            <person name="Powell A.J."/>
            <person name="Barry K."/>
            <person name="Miller A.N."/>
            <person name="Grigoriev I.V."/>
            <person name="Debuchy R."/>
            <person name="Gladieux P."/>
            <person name="Hiltunen Thoren M."/>
            <person name="Johannesson H."/>
        </authorList>
    </citation>
    <scope>NUCLEOTIDE SEQUENCE [LARGE SCALE GENOMIC DNA]</scope>
    <source>
        <strain evidence="4">CBS 284.82</strain>
    </source>
</reference>
<feature type="transmembrane region" description="Helical" evidence="2">
    <location>
        <begin position="142"/>
        <end position="167"/>
    </location>
</feature>
<keyword evidence="2" id="KW-0472">Membrane</keyword>
<feature type="transmembrane region" description="Helical" evidence="2">
    <location>
        <begin position="243"/>
        <end position="263"/>
    </location>
</feature>
<feature type="region of interest" description="Disordered" evidence="1">
    <location>
        <begin position="1"/>
        <end position="69"/>
    </location>
</feature>
<gene>
    <name evidence="3" type="ORF">C8A01DRAFT_35985</name>
</gene>
<comment type="caution">
    <text evidence="3">The sequence shown here is derived from an EMBL/GenBank/DDBJ whole genome shotgun (WGS) entry which is preliminary data.</text>
</comment>
<dbReference type="EMBL" id="MU854386">
    <property type="protein sequence ID" value="KAK4040018.1"/>
    <property type="molecule type" value="Genomic_DNA"/>
</dbReference>
<dbReference type="PRINTS" id="PR01217">
    <property type="entry name" value="PRICHEXTENSN"/>
</dbReference>